<dbReference type="STRING" id="414004.CENSYa_1481"/>
<keyword evidence="1" id="KW-0472">Membrane</keyword>
<evidence type="ECO:0000313" key="3">
    <source>
        <dbReference type="Proteomes" id="UP000000758"/>
    </source>
</evidence>
<keyword evidence="1" id="KW-0812">Transmembrane</keyword>
<sequence length="161" mass="17471">MASKKGMIITGGILAVITLASFLTWLVPQATNQSFVITDYGAHLDGVENIHSIILLDLDADLQRLYDGGMESDDYILMAEVASSQVNSQVIGLVESGAPEEWQASYIEYMEALRQTNSYIRETMVVAESMKDGGPGEGQDRAEQAKSAIQDLIDASRAARP</sequence>
<evidence type="ECO:0008006" key="4">
    <source>
        <dbReference type="Google" id="ProtNLM"/>
    </source>
</evidence>
<name>A0RXN6_CENSY</name>
<proteinExistence type="predicted"/>
<keyword evidence="3" id="KW-1185">Reference proteome</keyword>
<dbReference type="EnsemblBacteria" id="ABK78103">
    <property type="protein sequence ID" value="ABK78103"/>
    <property type="gene ID" value="CENSYa_1481"/>
</dbReference>
<keyword evidence="1" id="KW-1133">Transmembrane helix</keyword>
<accession>A0RXN6</accession>
<evidence type="ECO:0000313" key="2">
    <source>
        <dbReference type="EMBL" id="ABK78103.1"/>
    </source>
</evidence>
<dbReference type="HOGENOM" id="CLU_112308_0_0_2"/>
<reference evidence="2 3" key="1">
    <citation type="journal article" date="2006" name="Proc. Natl. Acad. Sci. U.S.A.">
        <title>Genomic analysis of the uncultivated marine crenarchaeote Cenarchaeum symbiosum.</title>
        <authorList>
            <person name="Hallam S.J."/>
            <person name="Konstantinidis K.T."/>
            <person name="Putnam N."/>
            <person name="Schleper C."/>
            <person name="Watanabe Y."/>
            <person name="Sugahara J."/>
            <person name="Preston C."/>
            <person name="de la Torre J."/>
            <person name="Richardson P.M."/>
            <person name="DeLong E.F."/>
        </authorList>
    </citation>
    <scope>NUCLEOTIDE SEQUENCE [LARGE SCALE GENOMIC DNA]</scope>
    <source>
        <strain evidence="3">A</strain>
    </source>
</reference>
<feature type="transmembrane region" description="Helical" evidence="1">
    <location>
        <begin position="7"/>
        <end position="27"/>
    </location>
</feature>
<dbReference type="Proteomes" id="UP000000758">
    <property type="component" value="Chromosome"/>
</dbReference>
<dbReference type="AlphaFoldDB" id="A0RXN6"/>
<evidence type="ECO:0000256" key="1">
    <source>
        <dbReference type="SAM" id="Phobius"/>
    </source>
</evidence>
<protein>
    <recommendedName>
        <fullName evidence="4">Chemotaxis methyl-accepting receptor HlyB-like 4HB MCP domain-containing protein</fullName>
    </recommendedName>
</protein>
<dbReference type="KEGG" id="csy:CENSYa_1481"/>
<gene>
    <name evidence="2" type="ordered locus">CENSYa_1481</name>
</gene>
<organism evidence="2 3">
    <name type="scientific">Cenarchaeum symbiosum (strain A)</name>
    <dbReference type="NCBI Taxonomy" id="414004"/>
    <lineage>
        <taxon>Archaea</taxon>
        <taxon>Nitrososphaerota</taxon>
        <taxon>Candidatus Cenarchaeales</taxon>
        <taxon>Candidatus Cenarchaeaceae</taxon>
        <taxon>Candidatus Cenarchaeum</taxon>
    </lineage>
</organism>
<dbReference type="EMBL" id="DP000238">
    <property type="protein sequence ID" value="ABK78103.1"/>
    <property type="molecule type" value="Genomic_DNA"/>
</dbReference>